<accession>A0A0W0YEV2</accession>
<protein>
    <submittedName>
        <fullName evidence="1">mRNA interferase HigB</fullName>
        <ecNumber evidence="1">3.1.-.-</ecNumber>
    </submittedName>
</protein>
<dbReference type="GO" id="GO:0003723">
    <property type="term" value="F:RNA binding"/>
    <property type="evidence" value="ECO:0007669"/>
    <property type="project" value="InterPro"/>
</dbReference>
<gene>
    <name evidence="1" type="primary">higB</name>
    <name evidence="1" type="ORF">Lsai_2764</name>
</gene>
<dbReference type="eggNOG" id="COG4680">
    <property type="taxonomic scope" value="Bacteria"/>
</dbReference>
<dbReference type="GO" id="GO:0016787">
    <property type="term" value="F:hydrolase activity"/>
    <property type="evidence" value="ECO:0007669"/>
    <property type="project" value="UniProtKB-KW"/>
</dbReference>
<dbReference type="Proteomes" id="UP000054621">
    <property type="component" value="Unassembled WGS sequence"/>
</dbReference>
<dbReference type="RefSeq" id="WP_027269471.1">
    <property type="nucleotide sequence ID" value="NZ_CAAAJE010000001.1"/>
</dbReference>
<dbReference type="AlphaFoldDB" id="A0A0W0YEV2"/>
<dbReference type="EMBL" id="LNYV01000036">
    <property type="protein sequence ID" value="KTD55172.1"/>
    <property type="molecule type" value="Genomic_DNA"/>
</dbReference>
<proteinExistence type="predicted"/>
<dbReference type="Pfam" id="PF09907">
    <property type="entry name" value="HigB_toxin"/>
    <property type="match status" value="1"/>
</dbReference>
<reference evidence="1 2" key="1">
    <citation type="submission" date="2015-11" db="EMBL/GenBank/DDBJ databases">
        <title>Genomic analysis of 38 Legionella species identifies large and diverse effector repertoires.</title>
        <authorList>
            <person name="Burstein D."/>
            <person name="Amaro F."/>
            <person name="Zusman T."/>
            <person name="Lifshitz Z."/>
            <person name="Cohen O."/>
            <person name="Gilbert J.A."/>
            <person name="Pupko T."/>
            <person name="Shuman H.A."/>
            <person name="Segal G."/>
        </authorList>
    </citation>
    <scope>NUCLEOTIDE SEQUENCE [LARGE SCALE GENOMIC DNA]</scope>
    <source>
        <strain evidence="1 2">Mt.St.Helens-4</strain>
    </source>
</reference>
<evidence type="ECO:0000313" key="1">
    <source>
        <dbReference type="EMBL" id="KTD55172.1"/>
    </source>
</evidence>
<organism evidence="1 2">
    <name type="scientific">Legionella sainthelensi</name>
    <dbReference type="NCBI Taxonomy" id="28087"/>
    <lineage>
        <taxon>Bacteria</taxon>
        <taxon>Pseudomonadati</taxon>
        <taxon>Pseudomonadota</taxon>
        <taxon>Gammaproteobacteria</taxon>
        <taxon>Legionellales</taxon>
        <taxon>Legionellaceae</taxon>
        <taxon>Legionella</taxon>
    </lineage>
</organism>
<dbReference type="PATRIC" id="fig|28087.4.peg.2970"/>
<dbReference type="EC" id="3.1.-.-" evidence="1"/>
<dbReference type="GO" id="GO:0004519">
    <property type="term" value="F:endonuclease activity"/>
    <property type="evidence" value="ECO:0007669"/>
    <property type="project" value="InterPro"/>
</dbReference>
<dbReference type="OrthoDB" id="9799912at2"/>
<dbReference type="GO" id="GO:0110001">
    <property type="term" value="C:toxin-antitoxin complex"/>
    <property type="evidence" value="ECO:0007669"/>
    <property type="project" value="InterPro"/>
</dbReference>
<comment type="caution">
    <text evidence="1">The sequence shown here is derived from an EMBL/GenBank/DDBJ whole genome shotgun (WGS) entry which is preliminary data.</text>
</comment>
<keyword evidence="1" id="KW-0378">Hydrolase</keyword>
<dbReference type="STRING" id="28087.Lsai_2764"/>
<sequence length="95" mass="11151">MHIITKRRIEEASVLHPECATALLGWHKIVKNNEFKSYADLKASFNSVDKVGDLYVFDIGGNKLRLIASIHFNRKKLYIRHILTHKEYDKGDWRK</sequence>
<evidence type="ECO:0000313" key="2">
    <source>
        <dbReference type="Proteomes" id="UP000054621"/>
    </source>
</evidence>
<dbReference type="InterPro" id="IPR018669">
    <property type="entry name" value="Toxin_HigB"/>
</dbReference>
<name>A0A0W0YEV2_9GAMM</name>